<dbReference type="PROSITE" id="PS01124">
    <property type="entry name" value="HTH_ARAC_FAMILY_2"/>
    <property type="match status" value="1"/>
</dbReference>
<evidence type="ECO:0000313" key="5">
    <source>
        <dbReference type="EMBL" id="TDG26272.1"/>
    </source>
</evidence>
<dbReference type="Pfam" id="PF12833">
    <property type="entry name" value="HTH_18"/>
    <property type="match status" value="1"/>
</dbReference>
<comment type="caution">
    <text evidence="5">The sequence shown here is derived from an EMBL/GenBank/DDBJ whole genome shotgun (WGS) entry which is preliminary data.</text>
</comment>
<keyword evidence="1" id="KW-0805">Transcription regulation</keyword>
<feature type="domain" description="HTH araC/xylS-type" evidence="4">
    <location>
        <begin position="167"/>
        <end position="265"/>
    </location>
</feature>
<dbReference type="InterPro" id="IPR050204">
    <property type="entry name" value="AraC_XylS_family_regulators"/>
</dbReference>
<dbReference type="PROSITE" id="PS00041">
    <property type="entry name" value="HTH_ARAC_FAMILY_1"/>
    <property type="match status" value="1"/>
</dbReference>
<evidence type="ECO:0000313" key="6">
    <source>
        <dbReference type="Proteomes" id="UP000295722"/>
    </source>
</evidence>
<dbReference type="PANTHER" id="PTHR46796">
    <property type="entry name" value="HTH-TYPE TRANSCRIPTIONAL ACTIVATOR RHAS-RELATED"/>
    <property type="match status" value="1"/>
</dbReference>
<dbReference type="EMBL" id="SMRP01000001">
    <property type="protein sequence ID" value="TDG26272.1"/>
    <property type="molecule type" value="Genomic_DNA"/>
</dbReference>
<dbReference type="RefSeq" id="WP_133193321.1">
    <property type="nucleotide sequence ID" value="NZ_JBHUCW010000001.1"/>
</dbReference>
<dbReference type="SUPFAM" id="SSF46689">
    <property type="entry name" value="Homeodomain-like"/>
    <property type="match status" value="2"/>
</dbReference>
<name>A0A4R5MGA0_9BURK</name>
<reference evidence="5 6" key="1">
    <citation type="submission" date="2019-03" db="EMBL/GenBank/DDBJ databases">
        <title>Paraburkholderia sp. 4M-K11, isolated from subtropical forest soil.</title>
        <authorList>
            <person name="Gao Z.-H."/>
            <person name="Qiu L.-H."/>
        </authorList>
    </citation>
    <scope>NUCLEOTIDE SEQUENCE [LARGE SCALE GENOMIC DNA]</scope>
    <source>
        <strain evidence="5 6">4M-K11</strain>
    </source>
</reference>
<organism evidence="5 6">
    <name type="scientific">Paraburkholderia silviterrae</name>
    <dbReference type="NCBI Taxonomy" id="2528715"/>
    <lineage>
        <taxon>Bacteria</taxon>
        <taxon>Pseudomonadati</taxon>
        <taxon>Pseudomonadota</taxon>
        <taxon>Betaproteobacteria</taxon>
        <taxon>Burkholderiales</taxon>
        <taxon>Burkholderiaceae</taxon>
        <taxon>Paraburkholderia</taxon>
    </lineage>
</organism>
<dbReference type="GO" id="GO:0043565">
    <property type="term" value="F:sequence-specific DNA binding"/>
    <property type="evidence" value="ECO:0007669"/>
    <property type="project" value="InterPro"/>
</dbReference>
<dbReference type="SUPFAM" id="SSF51182">
    <property type="entry name" value="RmlC-like cupins"/>
    <property type="match status" value="1"/>
</dbReference>
<accession>A0A4R5MGA0</accession>
<protein>
    <submittedName>
        <fullName evidence="5">AraC family transcriptional regulator</fullName>
    </submittedName>
</protein>
<dbReference type="Gene3D" id="1.10.10.60">
    <property type="entry name" value="Homeodomain-like"/>
    <property type="match status" value="1"/>
</dbReference>
<proteinExistence type="predicted"/>
<keyword evidence="2" id="KW-0238">DNA-binding</keyword>
<dbReference type="InterPro" id="IPR018062">
    <property type="entry name" value="HTH_AraC-typ_CS"/>
</dbReference>
<dbReference type="InterPro" id="IPR009057">
    <property type="entry name" value="Homeodomain-like_sf"/>
</dbReference>
<sequence length="268" mass="29278">MNSPHSSPVNAPGVALRCYGAIEETDLHDFHQIVLGLDGEMVMTVDGVGERIDQRSAWLIPAGARHDYAGIGENRQLVLDLPAAALAVPERLFDTARAVRIDPALTQLVREIAQRAAQSASANESTGSMRARRFHWDASTQLCAAVLAQAGLAGDSAFEAAAGLDFARIDRWLRAHLAEPLRIADLAAHCGFGMRRFHQLFIEAFGETPHRYLQRLRLDTSLTLLADPRLSLTQIALDVGFGDQSAFTHAFTRRFGLAPGQWRALPAH</sequence>
<dbReference type="PRINTS" id="PR00032">
    <property type="entry name" value="HTHARAC"/>
</dbReference>
<dbReference type="InterPro" id="IPR020449">
    <property type="entry name" value="Tscrpt_reg_AraC-type_HTH"/>
</dbReference>
<evidence type="ECO:0000256" key="1">
    <source>
        <dbReference type="ARBA" id="ARBA00023015"/>
    </source>
</evidence>
<evidence type="ECO:0000256" key="3">
    <source>
        <dbReference type="ARBA" id="ARBA00023163"/>
    </source>
</evidence>
<dbReference type="InterPro" id="IPR014710">
    <property type="entry name" value="RmlC-like_jellyroll"/>
</dbReference>
<dbReference type="AlphaFoldDB" id="A0A4R5MGA0"/>
<evidence type="ECO:0000256" key="2">
    <source>
        <dbReference type="ARBA" id="ARBA00023125"/>
    </source>
</evidence>
<gene>
    <name evidence="5" type="ORF">EYW47_02680</name>
</gene>
<dbReference type="GO" id="GO:0003700">
    <property type="term" value="F:DNA-binding transcription factor activity"/>
    <property type="evidence" value="ECO:0007669"/>
    <property type="project" value="InterPro"/>
</dbReference>
<dbReference type="InterPro" id="IPR018060">
    <property type="entry name" value="HTH_AraC"/>
</dbReference>
<dbReference type="InterPro" id="IPR011051">
    <property type="entry name" value="RmlC_Cupin_sf"/>
</dbReference>
<dbReference type="Gene3D" id="2.60.120.10">
    <property type="entry name" value="Jelly Rolls"/>
    <property type="match status" value="1"/>
</dbReference>
<dbReference type="Proteomes" id="UP000295722">
    <property type="component" value="Unassembled WGS sequence"/>
</dbReference>
<dbReference type="OrthoDB" id="9809338at2"/>
<dbReference type="PANTHER" id="PTHR46796:SF10">
    <property type="entry name" value="TRANSCRIPTIONAL ACTIVATOR FEAR"/>
    <property type="match status" value="1"/>
</dbReference>
<evidence type="ECO:0000259" key="4">
    <source>
        <dbReference type="PROSITE" id="PS01124"/>
    </source>
</evidence>
<keyword evidence="6" id="KW-1185">Reference proteome</keyword>
<keyword evidence="3" id="KW-0804">Transcription</keyword>
<dbReference type="SMART" id="SM00342">
    <property type="entry name" value="HTH_ARAC"/>
    <property type="match status" value="1"/>
</dbReference>